<keyword evidence="1" id="KW-0472">Membrane</keyword>
<organism evidence="2 3">
    <name type="scientific">Sediminicurvatus halobius</name>
    <dbReference type="NCBI Taxonomy" id="2182432"/>
    <lineage>
        <taxon>Bacteria</taxon>
        <taxon>Pseudomonadati</taxon>
        <taxon>Pseudomonadota</taxon>
        <taxon>Gammaproteobacteria</taxon>
        <taxon>Chromatiales</taxon>
        <taxon>Ectothiorhodospiraceae</taxon>
        <taxon>Sediminicurvatus</taxon>
    </lineage>
</organism>
<evidence type="ECO:0000313" key="3">
    <source>
        <dbReference type="Proteomes" id="UP000245474"/>
    </source>
</evidence>
<accession>A0A2U2MYA9</accession>
<keyword evidence="1" id="KW-1133">Transmembrane helix</keyword>
<reference evidence="2 3" key="1">
    <citation type="submission" date="2018-05" db="EMBL/GenBank/DDBJ databases">
        <title>Spiribacter halobius sp. nov., a moderately halophilic bacterium isolated from marine solar saltern.</title>
        <authorList>
            <person name="Zheng W.-S."/>
            <person name="Lu D.-C."/>
            <person name="Du Z.-J."/>
        </authorList>
    </citation>
    <scope>NUCLEOTIDE SEQUENCE [LARGE SCALE GENOMIC DNA]</scope>
    <source>
        <strain evidence="2 3">E85</strain>
    </source>
</reference>
<name>A0A2U2MYA9_9GAMM</name>
<gene>
    <name evidence="2" type="ORF">DEM34_15060</name>
</gene>
<proteinExistence type="predicted"/>
<keyword evidence="1" id="KW-0812">Transmembrane</keyword>
<dbReference type="RefSeq" id="WP_109679656.1">
    <property type="nucleotide sequence ID" value="NZ_CP086615.1"/>
</dbReference>
<dbReference type="EMBL" id="QFFI01000027">
    <property type="protein sequence ID" value="PWG61783.1"/>
    <property type="molecule type" value="Genomic_DNA"/>
</dbReference>
<sequence>MLEAVIDILLGAVIGLCAGMAVSVFWLLGAAMIAPESTALWALAPVPIGSLAGALAGAVLPR</sequence>
<feature type="transmembrane region" description="Helical" evidence="1">
    <location>
        <begin position="40"/>
        <end position="60"/>
    </location>
</feature>
<comment type="caution">
    <text evidence="2">The sequence shown here is derived from an EMBL/GenBank/DDBJ whole genome shotgun (WGS) entry which is preliminary data.</text>
</comment>
<evidence type="ECO:0000256" key="1">
    <source>
        <dbReference type="SAM" id="Phobius"/>
    </source>
</evidence>
<evidence type="ECO:0000313" key="2">
    <source>
        <dbReference type="EMBL" id="PWG61783.1"/>
    </source>
</evidence>
<keyword evidence="3" id="KW-1185">Reference proteome</keyword>
<dbReference type="Proteomes" id="UP000245474">
    <property type="component" value="Unassembled WGS sequence"/>
</dbReference>
<feature type="transmembrane region" description="Helical" evidence="1">
    <location>
        <begin position="6"/>
        <end position="28"/>
    </location>
</feature>
<protein>
    <submittedName>
        <fullName evidence="2">Uncharacterized protein</fullName>
    </submittedName>
</protein>
<dbReference type="AlphaFoldDB" id="A0A2U2MYA9"/>